<dbReference type="AlphaFoldDB" id="A0A2S8G0V1"/>
<accession>A0A2S8G0V1</accession>
<dbReference type="OrthoDB" id="232381at2"/>
<dbReference type="Proteomes" id="UP000239388">
    <property type="component" value="Unassembled WGS sequence"/>
</dbReference>
<evidence type="ECO:0008006" key="5">
    <source>
        <dbReference type="Google" id="ProtNLM"/>
    </source>
</evidence>
<evidence type="ECO:0000259" key="1">
    <source>
        <dbReference type="Pfam" id="PF00534"/>
    </source>
</evidence>
<dbReference type="Pfam" id="PF00534">
    <property type="entry name" value="Glycos_transf_1"/>
    <property type="match status" value="1"/>
</dbReference>
<dbReference type="InterPro" id="IPR050194">
    <property type="entry name" value="Glycosyltransferase_grp1"/>
</dbReference>
<sequence length="416" mass="46514">MRTQLNDEAMVAVEEPKTECALRIAFAVGGLYTEASGVGRIVCDLANALARHSTPIDVYTAACGGQRTASHMLNAPNRCFSFDGYWLGRLSISPALNHRLRRDLEQFDLIHNHSFWMMPNHYASKNAHRHSKPVVFTAHGVLEPWALGRSRWKKRIAGLWFQDRDLRQSACIQVNSESEVKGIRDYGLRNNIAIIPNGVDLSVIDQSLDHASGRGDLRSKYPELRDKKICLFLSRLHEKKGLAHLIEAWSRIARDQAEWHLVIAGPDDGFEAEVRQRISGQPWSQSITLTGPLFGQDKYAALAVADTFVLPSFSEGFSMAVLEAMACRLPVLISPGCNFPEVARTGAGIEVEPTVDATLDGLSELMQMSDSQRQAMGERGRRMIEGQYTWDRVAQQTIELYRWLLGRAERPSCVLG</sequence>
<dbReference type="GO" id="GO:0016757">
    <property type="term" value="F:glycosyltransferase activity"/>
    <property type="evidence" value="ECO:0007669"/>
    <property type="project" value="InterPro"/>
</dbReference>
<dbReference type="Pfam" id="PF13439">
    <property type="entry name" value="Glyco_transf_4"/>
    <property type="match status" value="1"/>
</dbReference>
<evidence type="ECO:0000313" key="3">
    <source>
        <dbReference type="EMBL" id="PQO38067.1"/>
    </source>
</evidence>
<feature type="domain" description="Glycosyltransferase subfamily 4-like N-terminal" evidence="2">
    <location>
        <begin position="36"/>
        <end position="202"/>
    </location>
</feature>
<reference evidence="3 4" key="1">
    <citation type="submission" date="2018-02" db="EMBL/GenBank/DDBJ databases">
        <title>Comparative genomes isolates from brazilian mangrove.</title>
        <authorList>
            <person name="Araujo J.E."/>
            <person name="Taketani R.G."/>
            <person name="Silva M.C.P."/>
            <person name="Loureco M.V."/>
            <person name="Andreote F.D."/>
        </authorList>
    </citation>
    <scope>NUCLEOTIDE SEQUENCE [LARGE SCALE GENOMIC DNA]</scope>
    <source>
        <strain evidence="3 4">NAP PRIS-MGV</strain>
    </source>
</reference>
<feature type="domain" description="Glycosyl transferase family 1" evidence="1">
    <location>
        <begin position="218"/>
        <end position="382"/>
    </location>
</feature>
<name>A0A2S8G0V1_9BACT</name>
<protein>
    <recommendedName>
        <fullName evidence="5">Glycosyl transferase family 1</fullName>
    </recommendedName>
</protein>
<gene>
    <name evidence="3" type="ORF">C5Y98_08260</name>
</gene>
<organism evidence="3 4">
    <name type="scientific">Blastopirellula marina</name>
    <dbReference type="NCBI Taxonomy" id="124"/>
    <lineage>
        <taxon>Bacteria</taxon>
        <taxon>Pseudomonadati</taxon>
        <taxon>Planctomycetota</taxon>
        <taxon>Planctomycetia</taxon>
        <taxon>Pirellulales</taxon>
        <taxon>Pirellulaceae</taxon>
        <taxon>Blastopirellula</taxon>
    </lineage>
</organism>
<proteinExistence type="predicted"/>
<dbReference type="InterPro" id="IPR001296">
    <property type="entry name" value="Glyco_trans_1"/>
</dbReference>
<evidence type="ECO:0000259" key="2">
    <source>
        <dbReference type="Pfam" id="PF13439"/>
    </source>
</evidence>
<evidence type="ECO:0000313" key="4">
    <source>
        <dbReference type="Proteomes" id="UP000239388"/>
    </source>
</evidence>
<dbReference type="PANTHER" id="PTHR45947">
    <property type="entry name" value="SULFOQUINOVOSYL TRANSFERASE SQD2"/>
    <property type="match status" value="1"/>
</dbReference>
<dbReference type="SUPFAM" id="SSF53756">
    <property type="entry name" value="UDP-Glycosyltransferase/glycogen phosphorylase"/>
    <property type="match status" value="1"/>
</dbReference>
<dbReference type="Gene3D" id="3.40.50.2000">
    <property type="entry name" value="Glycogen Phosphorylase B"/>
    <property type="match status" value="2"/>
</dbReference>
<dbReference type="RefSeq" id="WP_105353174.1">
    <property type="nucleotide sequence ID" value="NZ_PUIB01000011.1"/>
</dbReference>
<dbReference type="EMBL" id="PUIB01000011">
    <property type="protein sequence ID" value="PQO38067.1"/>
    <property type="molecule type" value="Genomic_DNA"/>
</dbReference>
<comment type="caution">
    <text evidence="3">The sequence shown here is derived from an EMBL/GenBank/DDBJ whole genome shotgun (WGS) entry which is preliminary data.</text>
</comment>
<dbReference type="InterPro" id="IPR028098">
    <property type="entry name" value="Glyco_trans_4-like_N"/>
</dbReference>
<dbReference type="PANTHER" id="PTHR45947:SF3">
    <property type="entry name" value="SULFOQUINOVOSYL TRANSFERASE SQD2"/>
    <property type="match status" value="1"/>
</dbReference>